<evidence type="ECO:0000313" key="1">
    <source>
        <dbReference type="EMBL" id="MFD1526639.1"/>
    </source>
</evidence>
<dbReference type="RefSeq" id="WP_379730741.1">
    <property type="nucleotide sequence ID" value="NZ_JBHSWZ010000019.1"/>
</dbReference>
<name>A0ABD6B756_9EURY</name>
<keyword evidence="1" id="KW-0503">Monooxygenase</keyword>
<dbReference type="EMBL" id="JBHUDH010000114">
    <property type="protein sequence ID" value="MFD1526639.1"/>
    <property type="molecule type" value="Genomic_DNA"/>
</dbReference>
<dbReference type="GO" id="GO:0004497">
    <property type="term" value="F:monooxygenase activity"/>
    <property type="evidence" value="ECO:0007669"/>
    <property type="project" value="UniProtKB-KW"/>
</dbReference>
<dbReference type="InterPro" id="IPR011008">
    <property type="entry name" value="Dimeric_a/b-barrel"/>
</dbReference>
<gene>
    <name evidence="1" type="ORF">ACFR9S_10075</name>
</gene>
<protein>
    <submittedName>
        <fullName evidence="1">Antibiotic biosynthesis monooxygenase family protein</fullName>
        <ecNumber evidence="1">1.14.-.-</ecNumber>
    </submittedName>
</protein>
<keyword evidence="2" id="KW-1185">Reference proteome</keyword>
<proteinExistence type="predicted"/>
<dbReference type="AlphaFoldDB" id="A0ABD6B756"/>
<comment type="caution">
    <text evidence="1">The sequence shown here is derived from an EMBL/GenBank/DDBJ whole genome shotgun (WGS) entry which is preliminary data.</text>
</comment>
<organism evidence="1 2">
    <name type="scientific">Halolamina salina</name>
    <dbReference type="NCBI Taxonomy" id="1220023"/>
    <lineage>
        <taxon>Archaea</taxon>
        <taxon>Methanobacteriati</taxon>
        <taxon>Methanobacteriota</taxon>
        <taxon>Stenosarchaea group</taxon>
        <taxon>Halobacteria</taxon>
        <taxon>Halobacteriales</taxon>
        <taxon>Haloferacaceae</taxon>
    </lineage>
</organism>
<sequence>MIIRIWHGWTTPENAEEYERLVVEENYETIAERTGDGYRGFEIARREQDGDEIKYVTITRFDSWEAVEEFGGENPEEAYVPPKARELLTDYDERVEHYEVRDGEEI</sequence>
<dbReference type="SUPFAM" id="SSF54909">
    <property type="entry name" value="Dimeric alpha+beta barrel"/>
    <property type="match status" value="1"/>
</dbReference>
<reference evidence="1 2" key="1">
    <citation type="journal article" date="2019" name="Int. J. Syst. Evol. Microbiol.">
        <title>The Global Catalogue of Microorganisms (GCM) 10K type strain sequencing project: providing services to taxonomists for standard genome sequencing and annotation.</title>
        <authorList>
            <consortium name="The Broad Institute Genomics Platform"/>
            <consortium name="The Broad Institute Genome Sequencing Center for Infectious Disease"/>
            <person name="Wu L."/>
            <person name="Ma J."/>
        </authorList>
    </citation>
    <scope>NUCLEOTIDE SEQUENCE [LARGE SCALE GENOMIC DNA]</scope>
    <source>
        <strain evidence="1 2">CGMCC 1.12285</strain>
    </source>
</reference>
<keyword evidence="1" id="KW-0560">Oxidoreductase</keyword>
<evidence type="ECO:0000313" key="2">
    <source>
        <dbReference type="Proteomes" id="UP001597111"/>
    </source>
</evidence>
<dbReference type="Proteomes" id="UP001597111">
    <property type="component" value="Unassembled WGS sequence"/>
</dbReference>
<accession>A0ABD6B756</accession>
<dbReference type="EC" id="1.14.-.-" evidence="1"/>